<dbReference type="InterPro" id="IPR044210">
    <property type="entry name" value="Tfc3-like"/>
</dbReference>
<evidence type="ECO:0000313" key="8">
    <source>
        <dbReference type="Proteomes" id="UP000791440"/>
    </source>
</evidence>
<sequence length="1519" mass="176321">MEPKDLKPFYMDYTQMLIDEIALEGLEGIGLDLLWRRMAKRMSSEVTKKMKNRYWNSILQFDCIQFYLLPEPIVRLEIVDRFTLIDEETGQLKSPDDYLDGPYEYCPVDNEYGSCKYYNTRKLMPKEDFVHLSYEKVELEYIDNLVLVASIEERWRALAGHTPIIYLSQLSRIHYCILELVGRSRENGQMTFGVTNITKVVKEPKTLFYNRKHLRDLDLIRVQYITQILNDRGVKSLLLRLKRFHQPKILSMPKVGKLHTIVQHLLQKPDYSEKTDILINKGMLTSSHSRKLRKTVNIFSFNERVVPSEKQKAKPIKKSFISLSADSDESSPSEDENEPPRKCQYKVGVGLLRQAYEQFLVAGRTGLTQVELSQLLGVEFYTSRTICRIFRSKHIVREFLEDKGRQRKARFIAIANTGKMEITYAKEKQKFLEYLNDCSNLSNVKTEILTTPEEIPIEYSPVPSVERMEVDNDPESEDKKIIKSGNIEQYVTEVKVLNGYEHIKVKTLEYTDRNLSLRQLRFANGLLKIVKEKLCVCGYQSLSNLVAAETGEPPMYAKCLKSFLQKLVNSGHLKMYKVKWPGFQERYSFFICAPNITVSDPVIKAKCREINIRAASKMKANMKKEIKEGPGRSLSRITLPRYMRIQKLHEFLISLVYFNPVRKSPQFSEGFISMDDFIPEMTVEFALGNITNMSTLSFHDYNMDELLCVRLRDAPADLYRDISECPSLHNTIRINLKVLAMLGLIQLIYQSAIQTPDHKNCGTTSFVFYVNRRAKIIDTTGIWPRPNADTANLEKSFYFESFEDVKTYWKNVYNISLNTKINVAKRERKKYTPPLRLPHEVHNYDTGERFCDGLGTCGFDSCFFMEIPRLWHATYINVAKKPQATLKKPTKAVKLTQIKKKPRKKITRKIKPPVEKVNPPLRRSKKKVNDATVVWSKEEDRLIMLCICARTIMSTVAQPGSLKVRNNVAQDLLSVNDPLKTRSVCHSRALHLEANAVLIHEKDAILNEVRRRPDIIIKYETIFKKIRLRFAGNMSKYVNESKLPMMELVWIMSRIDRINALKERIPCIATNIEDFFDKFTIKPSSNVSNTLETRENAALKECIILTVMLSFNTELKREVSKKIYYMLKEYPESTLRIVLDELRKGGAVVAKEKVMNGLMHRFNFEDMVKTSYKISANYQRRWLVRLNSEFADNVASLMDTEIPQSNCRVSAETNCLLCEMQACEVVEINSTTIPVIIDCSGTSVIQDEPLSVIDIETKYKLKSGTLGWKNKTDIQKFSQYKYDYPDFDDLLKTLARDAAVLYTKTEKTDMDNKIVSYLKIKGQDGSTFKELQDICGYDINTLIQELKYLESAYIVKRVGYHDNVIILLEFIKSWTVKLEKTYIIPTPWLTLDIEIRPDIFLKWTGVVMNKIFEYPGASIGYITTVCDFLTARGVQDVCVFLKQYKCITLNCIKRREIDLFSDDDDEPQEFIDYNEYDSVHNIFALPVPNAISRYSYLRKLMLDRYKNNDEMEIEEHEIT</sequence>
<evidence type="ECO:0000256" key="2">
    <source>
        <dbReference type="ARBA" id="ARBA00022553"/>
    </source>
</evidence>
<keyword evidence="4" id="KW-0804">Transcription</keyword>
<keyword evidence="3" id="KW-0238">DNA-binding</keyword>
<dbReference type="InterPro" id="IPR007309">
    <property type="entry name" value="TFIIIC_Bblock-bd"/>
</dbReference>
<evidence type="ECO:0000259" key="6">
    <source>
        <dbReference type="Pfam" id="PF04182"/>
    </source>
</evidence>
<organism evidence="7 8">
    <name type="scientific">Manduca sexta</name>
    <name type="common">Tobacco hawkmoth</name>
    <name type="synonym">Tobacco hornworm</name>
    <dbReference type="NCBI Taxonomy" id="7130"/>
    <lineage>
        <taxon>Eukaryota</taxon>
        <taxon>Metazoa</taxon>
        <taxon>Ecdysozoa</taxon>
        <taxon>Arthropoda</taxon>
        <taxon>Hexapoda</taxon>
        <taxon>Insecta</taxon>
        <taxon>Pterygota</taxon>
        <taxon>Neoptera</taxon>
        <taxon>Endopterygota</taxon>
        <taxon>Lepidoptera</taxon>
        <taxon>Glossata</taxon>
        <taxon>Ditrysia</taxon>
        <taxon>Bombycoidea</taxon>
        <taxon>Sphingidae</taxon>
        <taxon>Sphinginae</taxon>
        <taxon>Sphingini</taxon>
        <taxon>Manduca</taxon>
    </lineage>
</organism>
<keyword evidence="5" id="KW-0539">Nucleus</keyword>
<protein>
    <recommendedName>
        <fullName evidence="6">B-block binding subunit of TFIIIC domain-containing protein</fullName>
    </recommendedName>
</protein>
<dbReference type="GO" id="GO:0005634">
    <property type="term" value="C:nucleus"/>
    <property type="evidence" value="ECO:0007669"/>
    <property type="project" value="UniProtKB-SubCell"/>
</dbReference>
<feature type="domain" description="B-block binding subunit of TFIIIC" evidence="6">
    <location>
        <begin position="173"/>
        <end position="246"/>
    </location>
</feature>
<dbReference type="PANTHER" id="PTHR15180">
    <property type="entry name" value="GENERAL TRANSCRIPTION FACTOR 3C POLYPEPTIDE 1"/>
    <property type="match status" value="1"/>
</dbReference>
<reference evidence="7" key="1">
    <citation type="journal article" date="2016" name="Insect Biochem. Mol. Biol.">
        <title>Multifaceted biological insights from a draft genome sequence of the tobacco hornworm moth, Manduca sexta.</title>
        <authorList>
            <person name="Kanost M.R."/>
            <person name="Arrese E.L."/>
            <person name="Cao X."/>
            <person name="Chen Y.R."/>
            <person name="Chellapilla S."/>
            <person name="Goldsmith M.R."/>
            <person name="Grosse-Wilde E."/>
            <person name="Heckel D.G."/>
            <person name="Herndon N."/>
            <person name="Jiang H."/>
            <person name="Papanicolaou A."/>
            <person name="Qu J."/>
            <person name="Soulages J.L."/>
            <person name="Vogel H."/>
            <person name="Walters J."/>
            <person name="Waterhouse R.M."/>
            <person name="Ahn S.J."/>
            <person name="Almeida F.C."/>
            <person name="An C."/>
            <person name="Aqrawi P."/>
            <person name="Bretschneider A."/>
            <person name="Bryant W.B."/>
            <person name="Bucks S."/>
            <person name="Chao H."/>
            <person name="Chevignon G."/>
            <person name="Christen J.M."/>
            <person name="Clarke D.F."/>
            <person name="Dittmer N.T."/>
            <person name="Ferguson L.C.F."/>
            <person name="Garavelou S."/>
            <person name="Gordon K.H.J."/>
            <person name="Gunaratna R.T."/>
            <person name="Han Y."/>
            <person name="Hauser F."/>
            <person name="He Y."/>
            <person name="Heidel-Fischer H."/>
            <person name="Hirsh A."/>
            <person name="Hu Y."/>
            <person name="Jiang H."/>
            <person name="Kalra D."/>
            <person name="Klinner C."/>
            <person name="Konig C."/>
            <person name="Kovar C."/>
            <person name="Kroll A.R."/>
            <person name="Kuwar S.S."/>
            <person name="Lee S.L."/>
            <person name="Lehman R."/>
            <person name="Li K."/>
            <person name="Li Z."/>
            <person name="Liang H."/>
            <person name="Lovelace S."/>
            <person name="Lu Z."/>
            <person name="Mansfield J.H."/>
            <person name="McCulloch K.J."/>
            <person name="Mathew T."/>
            <person name="Morton B."/>
            <person name="Muzny D.M."/>
            <person name="Neunemann D."/>
            <person name="Ongeri F."/>
            <person name="Pauchet Y."/>
            <person name="Pu L.L."/>
            <person name="Pyrousis I."/>
            <person name="Rao X.J."/>
            <person name="Redding A."/>
            <person name="Roesel C."/>
            <person name="Sanchez-Gracia A."/>
            <person name="Schaack S."/>
            <person name="Shukla A."/>
            <person name="Tetreau G."/>
            <person name="Wang Y."/>
            <person name="Xiong G.H."/>
            <person name="Traut W."/>
            <person name="Walsh T.K."/>
            <person name="Worley K.C."/>
            <person name="Wu D."/>
            <person name="Wu W."/>
            <person name="Wu Y.Q."/>
            <person name="Zhang X."/>
            <person name="Zou Z."/>
            <person name="Zucker H."/>
            <person name="Briscoe A.D."/>
            <person name="Burmester T."/>
            <person name="Clem R.J."/>
            <person name="Feyereisen R."/>
            <person name="Grimmelikhuijzen C.J.P."/>
            <person name="Hamodrakas S.J."/>
            <person name="Hansson B.S."/>
            <person name="Huguet E."/>
            <person name="Jermiin L.S."/>
            <person name="Lan Q."/>
            <person name="Lehman H.K."/>
            <person name="Lorenzen M."/>
            <person name="Merzendorfer H."/>
            <person name="Michalopoulos I."/>
            <person name="Morton D.B."/>
            <person name="Muthukrishnan S."/>
            <person name="Oakeshott J.G."/>
            <person name="Palmer W."/>
            <person name="Park Y."/>
            <person name="Passarelli A.L."/>
            <person name="Rozas J."/>
            <person name="Schwartz L.M."/>
            <person name="Smith W."/>
            <person name="Southgate A."/>
            <person name="Vilcinskas A."/>
            <person name="Vogt R."/>
            <person name="Wang P."/>
            <person name="Werren J."/>
            <person name="Yu X.Q."/>
            <person name="Zhou J.J."/>
            <person name="Brown S.J."/>
            <person name="Scherer S.E."/>
            <person name="Richards S."/>
            <person name="Blissard G.W."/>
        </authorList>
    </citation>
    <scope>NUCLEOTIDE SEQUENCE</scope>
</reference>
<evidence type="ECO:0000313" key="7">
    <source>
        <dbReference type="EMBL" id="KAG6451186.1"/>
    </source>
</evidence>
<dbReference type="Pfam" id="PF04182">
    <property type="entry name" value="B-block_TFIIIC"/>
    <property type="match status" value="1"/>
</dbReference>
<evidence type="ECO:0000256" key="5">
    <source>
        <dbReference type="ARBA" id="ARBA00023242"/>
    </source>
</evidence>
<dbReference type="EMBL" id="JH668401">
    <property type="protein sequence ID" value="KAG6451186.1"/>
    <property type="molecule type" value="Genomic_DNA"/>
</dbReference>
<gene>
    <name evidence="7" type="ORF">O3G_MSEX006972</name>
</gene>
<name>A0A921Z4J5_MANSE</name>
<evidence type="ECO:0000256" key="4">
    <source>
        <dbReference type="ARBA" id="ARBA00023163"/>
    </source>
</evidence>
<keyword evidence="2" id="KW-0597">Phosphoprotein</keyword>
<dbReference type="Proteomes" id="UP000791440">
    <property type="component" value="Unassembled WGS sequence"/>
</dbReference>
<comment type="caution">
    <text evidence="7">The sequence shown here is derived from an EMBL/GenBank/DDBJ whole genome shotgun (WGS) entry which is preliminary data.</text>
</comment>
<reference evidence="7" key="2">
    <citation type="submission" date="2020-12" db="EMBL/GenBank/DDBJ databases">
        <authorList>
            <person name="Kanost M."/>
        </authorList>
    </citation>
    <scope>NUCLEOTIDE SEQUENCE</scope>
</reference>
<evidence type="ECO:0000256" key="3">
    <source>
        <dbReference type="ARBA" id="ARBA00023125"/>
    </source>
</evidence>
<evidence type="ECO:0000256" key="1">
    <source>
        <dbReference type="ARBA" id="ARBA00004123"/>
    </source>
</evidence>
<dbReference type="GO" id="GO:0042791">
    <property type="term" value="P:5S class rRNA transcription by RNA polymerase III"/>
    <property type="evidence" value="ECO:0007669"/>
    <property type="project" value="TreeGrafter"/>
</dbReference>
<accession>A0A921Z4J5</accession>
<proteinExistence type="predicted"/>
<dbReference type="GO" id="GO:0003677">
    <property type="term" value="F:DNA binding"/>
    <property type="evidence" value="ECO:0007669"/>
    <property type="project" value="UniProtKB-KW"/>
</dbReference>
<dbReference type="PANTHER" id="PTHR15180:SF1">
    <property type="entry name" value="GENERAL TRANSCRIPTION FACTOR 3C POLYPEPTIDE 1"/>
    <property type="match status" value="1"/>
</dbReference>
<dbReference type="GO" id="GO:0006384">
    <property type="term" value="P:transcription initiation at RNA polymerase III promoter"/>
    <property type="evidence" value="ECO:0007669"/>
    <property type="project" value="InterPro"/>
</dbReference>
<keyword evidence="8" id="KW-1185">Reference proteome</keyword>
<comment type="subcellular location">
    <subcellularLocation>
        <location evidence="1">Nucleus</location>
    </subcellularLocation>
</comment>
<dbReference type="GO" id="GO:0000127">
    <property type="term" value="C:transcription factor TFIIIC complex"/>
    <property type="evidence" value="ECO:0007669"/>
    <property type="project" value="InterPro"/>
</dbReference>